<dbReference type="STRING" id="444158.MmarC6_0569"/>
<dbReference type="eggNOG" id="arCOG03518">
    <property type="taxonomic scope" value="Archaea"/>
</dbReference>
<name>A9A6V8_METM6</name>
<organism evidence="2">
    <name type="scientific">Methanococcus maripaludis (strain C6 / ATCC BAA-1332)</name>
    <dbReference type="NCBI Taxonomy" id="444158"/>
    <lineage>
        <taxon>Archaea</taxon>
        <taxon>Methanobacteriati</taxon>
        <taxon>Methanobacteriota</taxon>
        <taxon>Methanomada group</taxon>
        <taxon>Methanococci</taxon>
        <taxon>Methanococcales</taxon>
        <taxon>Methanococcaceae</taxon>
        <taxon>Methanococcus</taxon>
    </lineage>
</organism>
<feature type="compositionally biased region" description="Basic and acidic residues" evidence="1">
    <location>
        <begin position="210"/>
        <end position="224"/>
    </location>
</feature>
<evidence type="ECO:0000313" key="2">
    <source>
        <dbReference type="EMBL" id="ABX01386.1"/>
    </source>
</evidence>
<feature type="region of interest" description="Disordered" evidence="1">
    <location>
        <begin position="206"/>
        <end position="230"/>
    </location>
</feature>
<gene>
    <name evidence="2" type="ordered locus">MmarC6_0569</name>
</gene>
<dbReference type="HOGENOM" id="CLU_762103_0_0_2"/>
<dbReference type="AlphaFoldDB" id="A9A6V8"/>
<dbReference type="EMBL" id="CP000867">
    <property type="protein sequence ID" value="ABX01386.1"/>
    <property type="molecule type" value="Genomic_DNA"/>
</dbReference>
<evidence type="ECO:0000256" key="1">
    <source>
        <dbReference type="SAM" id="MobiDB-lite"/>
    </source>
</evidence>
<proteinExistence type="predicted"/>
<accession>A9A6V8</accession>
<dbReference type="KEGG" id="mmx:MmarC6_0569"/>
<sequence length="376" mass="42833">MGILDNIRNPKGSNTVLNGVSDNLDTFCQQTLNITYAMGGSATPLDLLEKLKGNGKHNLTGVKTLKRYALLEETSTGSFLNKKSVYTLTPAGKYVSISLKSKRNEELNEEELEFLKDYTVFHGILKSNVSNQLLRLLYDTEDFMNVKTIGEKSGLGINGSGNTLKQLSAIGMLDEHRAGLGILLTAYNYRISELGRKTYESYNNINPDAKPVKTDNTENKEIKENSNPLSHKKGKDFETYIMDNLFPKESFDLLHVTPDAETNEKRYVESSRKPDLQFRDKKTGKVFYVECKYRSNLFNEKFEWSKSTEQAERYRNIEYLEEIPVYIAMGLMGTSDNPKKVFLMPLKEITYNSLYLSVLKDYEIKEDSNISKIINS</sequence>
<reference evidence="2" key="1">
    <citation type="submission" date="2007-10" db="EMBL/GenBank/DDBJ databases">
        <title>Complete sequence of Methanococcus maripaludis C6.</title>
        <authorList>
            <consortium name="US DOE Joint Genome Institute"/>
            <person name="Copeland A."/>
            <person name="Lucas S."/>
            <person name="Lapidus A."/>
            <person name="Barry K."/>
            <person name="Glavina del Rio T."/>
            <person name="Dalin E."/>
            <person name="Tice H."/>
            <person name="Pitluck S."/>
            <person name="Clum A."/>
            <person name="Schmutz J."/>
            <person name="Larimer F."/>
            <person name="Land M."/>
            <person name="Hauser L."/>
            <person name="Kyrpides N."/>
            <person name="Mikhailova N."/>
            <person name="Sieprawska-Lupa M."/>
            <person name="Whitman W.B."/>
            <person name="Richardson P."/>
        </authorList>
    </citation>
    <scope>NUCLEOTIDE SEQUENCE [LARGE SCALE GENOMIC DNA]</scope>
    <source>
        <strain evidence="2">C6</strain>
    </source>
</reference>
<protein>
    <submittedName>
        <fullName evidence="2">Uncharacterized protein</fullName>
    </submittedName>
</protein>